<dbReference type="EMBL" id="JACICE010000003">
    <property type="protein sequence ID" value="MBB3776680.1"/>
    <property type="molecule type" value="Genomic_DNA"/>
</dbReference>
<organism evidence="3 4">
    <name type="scientific">Erythrobacter ramosus</name>
    <dbReference type="NCBI Taxonomy" id="35811"/>
    <lineage>
        <taxon>Bacteria</taxon>
        <taxon>Pseudomonadati</taxon>
        <taxon>Pseudomonadota</taxon>
        <taxon>Alphaproteobacteria</taxon>
        <taxon>Sphingomonadales</taxon>
        <taxon>Erythrobacteraceae</taxon>
        <taxon>Erythrobacter/Porphyrobacter group</taxon>
        <taxon>Erythrobacter</taxon>
    </lineage>
</organism>
<evidence type="ECO:0000313" key="2">
    <source>
        <dbReference type="EMBL" id="MBB3776680.1"/>
    </source>
</evidence>
<dbReference type="SUPFAM" id="SSF50346">
    <property type="entry name" value="PRC-barrel domain"/>
    <property type="match status" value="1"/>
</dbReference>
<evidence type="ECO:0000313" key="4">
    <source>
        <dbReference type="Proteomes" id="UP000430021"/>
    </source>
</evidence>
<protein>
    <submittedName>
        <fullName evidence="3">PRC-barrel domain containing protein</fullName>
    </submittedName>
    <submittedName>
        <fullName evidence="2">Sporulation protein YlmC with PRC-barrel domain</fullName>
    </submittedName>
</protein>
<proteinExistence type="predicted"/>
<dbReference type="PANTHER" id="PTHR36505:SF1">
    <property type="entry name" value="BLR1072 PROTEIN"/>
    <property type="match status" value="1"/>
</dbReference>
<dbReference type="Proteomes" id="UP000548685">
    <property type="component" value="Unassembled WGS sequence"/>
</dbReference>
<dbReference type="Proteomes" id="UP000430021">
    <property type="component" value="Unassembled WGS sequence"/>
</dbReference>
<dbReference type="Pfam" id="PF05239">
    <property type="entry name" value="PRC"/>
    <property type="match status" value="1"/>
</dbReference>
<dbReference type="PANTHER" id="PTHR36505">
    <property type="entry name" value="BLR1072 PROTEIN"/>
    <property type="match status" value="1"/>
</dbReference>
<evidence type="ECO:0000313" key="5">
    <source>
        <dbReference type="Proteomes" id="UP000548685"/>
    </source>
</evidence>
<accession>A0A6I4UM85</accession>
<reference evidence="3 4" key="1">
    <citation type="submission" date="2019-12" db="EMBL/GenBank/DDBJ databases">
        <title>Genomic-based taxomic classification of the family Erythrobacteraceae.</title>
        <authorList>
            <person name="Xu L."/>
        </authorList>
    </citation>
    <scope>NUCLEOTIDE SEQUENCE [LARGE SCALE GENOMIC DNA]</scope>
    <source>
        <strain evidence="3 4">JCM 10282</strain>
    </source>
</reference>
<sequence length="120" mass="13462">MTDTINTGETRELIASNKVEGTAVYDMGGERLGTVNNFMVDKRSGKAEYAVMQFGGFLGIGADYYPIPWKMLNYSTDRGGYVVDLDKDRLQDAPRYADNDEPDYNAGYGQQVYSYYGVTY</sequence>
<dbReference type="OrthoDB" id="7274881at2"/>
<gene>
    <name evidence="2" type="ORF">FHS52_002672</name>
    <name evidence="3" type="ORF">GRI59_13080</name>
</gene>
<keyword evidence="5" id="KW-1185">Reference proteome</keyword>
<reference evidence="2 5" key="2">
    <citation type="submission" date="2020-08" db="EMBL/GenBank/DDBJ databases">
        <title>Genomic Encyclopedia of Type Strains, Phase IV (KMG-IV): sequencing the most valuable type-strain genomes for metagenomic binning, comparative biology and taxonomic classification.</title>
        <authorList>
            <person name="Goeker M."/>
        </authorList>
    </citation>
    <scope>NUCLEOTIDE SEQUENCE [LARGE SCALE GENOMIC DNA]</scope>
    <source>
        <strain evidence="2 5">DSM 8510</strain>
    </source>
</reference>
<dbReference type="InterPro" id="IPR011033">
    <property type="entry name" value="PRC_barrel-like_sf"/>
</dbReference>
<comment type="caution">
    <text evidence="3">The sequence shown here is derived from an EMBL/GenBank/DDBJ whole genome shotgun (WGS) entry which is preliminary data.</text>
</comment>
<evidence type="ECO:0000313" key="3">
    <source>
        <dbReference type="EMBL" id="MXP39536.1"/>
    </source>
</evidence>
<evidence type="ECO:0000259" key="1">
    <source>
        <dbReference type="Pfam" id="PF05239"/>
    </source>
</evidence>
<dbReference type="AlphaFoldDB" id="A0A6I4UM85"/>
<dbReference type="EMBL" id="WTYB01000003">
    <property type="protein sequence ID" value="MXP39536.1"/>
    <property type="molecule type" value="Genomic_DNA"/>
</dbReference>
<dbReference type="Gene3D" id="2.30.30.240">
    <property type="entry name" value="PRC-barrel domain"/>
    <property type="match status" value="1"/>
</dbReference>
<dbReference type="InterPro" id="IPR027275">
    <property type="entry name" value="PRC-brl_dom"/>
</dbReference>
<dbReference type="RefSeq" id="WP_160761691.1">
    <property type="nucleotide sequence ID" value="NZ_BAAADZ010000011.1"/>
</dbReference>
<name>A0A6I4UM85_9SPHN</name>
<feature type="domain" description="PRC-barrel" evidence="1">
    <location>
        <begin position="14"/>
        <end position="90"/>
    </location>
</feature>